<dbReference type="AlphaFoldDB" id="A0AAV4A3I6"/>
<dbReference type="EMBL" id="BLXT01003251">
    <property type="protein sequence ID" value="GFO01261.1"/>
    <property type="molecule type" value="Genomic_DNA"/>
</dbReference>
<dbReference type="Proteomes" id="UP000735302">
    <property type="component" value="Unassembled WGS sequence"/>
</dbReference>
<dbReference type="PANTHER" id="PTHR12186">
    <property type="entry name" value="SIKE FAMILY MEMBER"/>
    <property type="match status" value="1"/>
</dbReference>
<evidence type="ECO:0000256" key="3">
    <source>
        <dbReference type="SAM" id="Coils"/>
    </source>
</evidence>
<protein>
    <submittedName>
        <fullName evidence="5">Fgfr1 oncogene partner 2-like protein</fullName>
    </submittedName>
</protein>
<feature type="region of interest" description="Disordered" evidence="4">
    <location>
        <begin position="192"/>
        <end position="366"/>
    </location>
</feature>
<keyword evidence="2 3" id="KW-0175">Coiled coil</keyword>
<dbReference type="PANTHER" id="PTHR12186:SF2">
    <property type="entry name" value="FGFR1 ONCOGENE PARTNER 2 HOMOLOG"/>
    <property type="match status" value="1"/>
</dbReference>
<proteinExistence type="inferred from homology"/>
<feature type="compositionally biased region" description="Low complexity" evidence="4">
    <location>
        <begin position="317"/>
        <end position="328"/>
    </location>
</feature>
<accession>A0AAV4A3I6</accession>
<dbReference type="InterPro" id="IPR008555">
    <property type="entry name" value="SIKE"/>
</dbReference>
<evidence type="ECO:0000256" key="2">
    <source>
        <dbReference type="ARBA" id="ARBA00023054"/>
    </source>
</evidence>
<sequence length="366" mass="40469">MALSVEKLLADAHTLIVHLKDHDNLADNMISTTQVLFNKFEAMKQYQDDITELNEIAKHRPRSTLVLGIAQENRQIRELQQENSELQATLEEHQSALELIMQKYREHTVKLLQSNRLERALQDKEAANKDPSVCQLMDKIDEMAGVMQKAIEVDEVSGSVDKERLSQLELENKALREMLEICTTSKERIVPQEIKIPKEESAEDEDEDDNTDTECDSTILSPPDKPPTSETDDKDAKTEKDVAGEKDKDKDKEKEKEKGKPVTVAAADDKKKKKSPESGRKTTSSSSVGAKSVGASKSASDVRKSRVTSIGKGEGASVSTVKKSVSSTLVRKDAAALRKSPSTDIKKDLKGKTPPRTSSTTAATKK</sequence>
<feature type="coiled-coil region" evidence="3">
    <location>
        <begin position="69"/>
        <end position="103"/>
    </location>
</feature>
<evidence type="ECO:0000313" key="5">
    <source>
        <dbReference type="EMBL" id="GFO01261.1"/>
    </source>
</evidence>
<feature type="compositionally biased region" description="Low complexity" evidence="4">
    <location>
        <begin position="284"/>
        <end position="299"/>
    </location>
</feature>
<keyword evidence="6" id="KW-1185">Reference proteome</keyword>
<reference evidence="5 6" key="1">
    <citation type="journal article" date="2021" name="Elife">
        <title>Chloroplast acquisition without the gene transfer in kleptoplastic sea slugs, Plakobranchus ocellatus.</title>
        <authorList>
            <person name="Maeda T."/>
            <person name="Takahashi S."/>
            <person name="Yoshida T."/>
            <person name="Shimamura S."/>
            <person name="Takaki Y."/>
            <person name="Nagai Y."/>
            <person name="Toyoda A."/>
            <person name="Suzuki Y."/>
            <person name="Arimoto A."/>
            <person name="Ishii H."/>
            <person name="Satoh N."/>
            <person name="Nishiyama T."/>
            <person name="Hasebe M."/>
            <person name="Maruyama T."/>
            <person name="Minagawa J."/>
            <person name="Obokata J."/>
            <person name="Shigenobu S."/>
        </authorList>
    </citation>
    <scope>NUCLEOTIDE SEQUENCE [LARGE SCALE GENOMIC DNA]</scope>
</reference>
<feature type="compositionally biased region" description="Low complexity" evidence="4">
    <location>
        <begin position="352"/>
        <end position="366"/>
    </location>
</feature>
<comment type="caution">
    <text evidence="5">The sequence shown here is derived from an EMBL/GenBank/DDBJ whole genome shotgun (WGS) entry which is preliminary data.</text>
</comment>
<dbReference type="Pfam" id="PF05769">
    <property type="entry name" value="SIKE"/>
    <property type="match status" value="1"/>
</dbReference>
<organism evidence="5 6">
    <name type="scientific">Plakobranchus ocellatus</name>
    <dbReference type="NCBI Taxonomy" id="259542"/>
    <lineage>
        <taxon>Eukaryota</taxon>
        <taxon>Metazoa</taxon>
        <taxon>Spiralia</taxon>
        <taxon>Lophotrochozoa</taxon>
        <taxon>Mollusca</taxon>
        <taxon>Gastropoda</taxon>
        <taxon>Heterobranchia</taxon>
        <taxon>Euthyneura</taxon>
        <taxon>Panpulmonata</taxon>
        <taxon>Sacoglossa</taxon>
        <taxon>Placobranchoidea</taxon>
        <taxon>Plakobranchidae</taxon>
        <taxon>Plakobranchus</taxon>
    </lineage>
</organism>
<feature type="compositionally biased region" description="Acidic residues" evidence="4">
    <location>
        <begin position="201"/>
        <end position="215"/>
    </location>
</feature>
<evidence type="ECO:0000256" key="1">
    <source>
        <dbReference type="ARBA" id="ARBA00005537"/>
    </source>
</evidence>
<feature type="compositionally biased region" description="Basic and acidic residues" evidence="4">
    <location>
        <begin position="234"/>
        <end position="260"/>
    </location>
</feature>
<evidence type="ECO:0000256" key="4">
    <source>
        <dbReference type="SAM" id="MobiDB-lite"/>
    </source>
</evidence>
<feature type="compositionally biased region" description="Basic and acidic residues" evidence="4">
    <location>
        <begin position="267"/>
        <end position="280"/>
    </location>
</feature>
<name>A0AAV4A3I6_9GAST</name>
<evidence type="ECO:0000313" key="6">
    <source>
        <dbReference type="Proteomes" id="UP000735302"/>
    </source>
</evidence>
<gene>
    <name evidence="5" type="ORF">PoB_002776600</name>
</gene>
<comment type="similarity">
    <text evidence="1">Belongs to the SIKE family.</text>
</comment>